<evidence type="ECO:0000313" key="2">
    <source>
        <dbReference type="EMBL" id="WRQ89855.1"/>
    </source>
</evidence>
<evidence type="ECO:0000313" key="3">
    <source>
        <dbReference type="Proteomes" id="UP000738431"/>
    </source>
</evidence>
<gene>
    <name evidence="2" type="ORF">K1X11_010600</name>
</gene>
<dbReference type="Proteomes" id="UP000738431">
    <property type="component" value="Chromosome"/>
</dbReference>
<dbReference type="RefSeq" id="WP_221032312.1">
    <property type="nucleotide sequence ID" value="NZ_CP139781.1"/>
</dbReference>
<name>A0ABZ1CER6_9BACT</name>
<organism evidence="2 3">
    <name type="scientific">Actomonas aquatica</name>
    <dbReference type="NCBI Taxonomy" id="2866162"/>
    <lineage>
        <taxon>Bacteria</taxon>
        <taxon>Pseudomonadati</taxon>
        <taxon>Verrucomicrobiota</taxon>
        <taxon>Opitutia</taxon>
        <taxon>Opitutales</taxon>
        <taxon>Opitutaceae</taxon>
        <taxon>Actomonas</taxon>
    </lineage>
</organism>
<feature type="chain" id="PRO_5046095440" evidence="1">
    <location>
        <begin position="34"/>
        <end position="87"/>
    </location>
</feature>
<protein>
    <submittedName>
        <fullName evidence="2">Uncharacterized protein</fullName>
    </submittedName>
</protein>
<keyword evidence="3" id="KW-1185">Reference proteome</keyword>
<evidence type="ECO:0000256" key="1">
    <source>
        <dbReference type="SAM" id="SignalP"/>
    </source>
</evidence>
<feature type="signal peptide" evidence="1">
    <location>
        <begin position="1"/>
        <end position="33"/>
    </location>
</feature>
<accession>A0ABZ1CER6</accession>
<sequence length="87" mass="8890">MNPTKSKTNKLSTLMKATAFLLVTALVTPAALAFGASAAVVGATATGIALSSIALGDYGKRTCSYRDHDTAKAKANAKQAERHPLAA</sequence>
<proteinExistence type="predicted"/>
<keyword evidence="1" id="KW-0732">Signal</keyword>
<reference evidence="2 3" key="1">
    <citation type="submission" date="2023-12" db="EMBL/GenBank/DDBJ databases">
        <title>Description of an unclassified Opitutus bacterium of Verrucomicrobiota.</title>
        <authorList>
            <person name="Zhang D.-F."/>
        </authorList>
    </citation>
    <scope>NUCLEOTIDE SEQUENCE [LARGE SCALE GENOMIC DNA]</scope>
    <source>
        <strain evidence="2 3">WL0086</strain>
    </source>
</reference>
<dbReference type="EMBL" id="CP139781">
    <property type="protein sequence ID" value="WRQ89855.1"/>
    <property type="molecule type" value="Genomic_DNA"/>
</dbReference>